<organism evidence="1 2">
    <name type="scientific">Caballeronia fortuita</name>
    <dbReference type="NCBI Taxonomy" id="1777138"/>
    <lineage>
        <taxon>Bacteria</taxon>
        <taxon>Pseudomonadati</taxon>
        <taxon>Pseudomonadota</taxon>
        <taxon>Betaproteobacteria</taxon>
        <taxon>Burkholderiales</taxon>
        <taxon>Burkholderiaceae</taxon>
        <taxon>Caballeronia</taxon>
    </lineage>
</organism>
<protein>
    <submittedName>
        <fullName evidence="1">Uncharacterized protein</fullName>
    </submittedName>
</protein>
<evidence type="ECO:0000313" key="2">
    <source>
        <dbReference type="Proteomes" id="UP000054903"/>
    </source>
</evidence>
<evidence type="ECO:0000313" key="1">
    <source>
        <dbReference type="EMBL" id="SAL03197.1"/>
    </source>
</evidence>
<reference evidence="1" key="1">
    <citation type="submission" date="2016-01" db="EMBL/GenBank/DDBJ databases">
        <authorList>
            <person name="Peeters C."/>
        </authorList>
    </citation>
    <scope>NUCLEOTIDE SEQUENCE</scope>
    <source>
        <strain evidence="1">LMG 29320</strain>
    </source>
</reference>
<dbReference type="AlphaFoldDB" id="A0A158EBB4"/>
<accession>A0A158EBB4</accession>
<dbReference type="STRING" id="1777138.AWB77_06733"/>
<sequence length="76" mass="7957">MQVFKRSSAGRIGKPQPVAVVIMGVSSFDGSVMIQAGNTMMRVERGEIQRIAGAAGMVDSYTILTNLRSLAASLAG</sequence>
<proteinExistence type="predicted"/>
<comment type="caution">
    <text evidence="1">The sequence shown here is derived from an EMBL/GenBank/DDBJ whole genome shotgun (WGS) entry which is preliminary data.</text>
</comment>
<dbReference type="EMBL" id="FCNX02000029">
    <property type="protein sequence ID" value="SAL03197.1"/>
    <property type="molecule type" value="Genomic_DNA"/>
</dbReference>
<gene>
    <name evidence="1" type="ORF">AWB77_06733</name>
</gene>
<name>A0A158EBB4_9BURK</name>
<dbReference type="RefSeq" id="WP_061138691.1">
    <property type="nucleotide sequence ID" value="NZ_FCNX02000029.1"/>
</dbReference>
<keyword evidence="2" id="KW-1185">Reference proteome</keyword>
<dbReference type="Proteomes" id="UP000054903">
    <property type="component" value="Unassembled WGS sequence"/>
</dbReference>